<dbReference type="RefSeq" id="XP_029219891.1">
    <property type="nucleotide sequence ID" value="XM_029363968.1"/>
</dbReference>
<feature type="region of interest" description="Disordered" evidence="1">
    <location>
        <begin position="151"/>
        <end position="639"/>
    </location>
</feature>
<feature type="compositionally biased region" description="Low complexity" evidence="1">
    <location>
        <begin position="1277"/>
        <end position="1288"/>
    </location>
</feature>
<dbReference type="STRING" id="94643.A0A2A9MKE1"/>
<dbReference type="Proteomes" id="UP000224006">
    <property type="component" value="Chromosome IV"/>
</dbReference>
<feature type="compositionally biased region" description="Low complexity" evidence="1">
    <location>
        <begin position="2234"/>
        <end position="2251"/>
    </location>
</feature>
<feature type="compositionally biased region" description="Basic and acidic residues" evidence="1">
    <location>
        <begin position="2055"/>
        <end position="2079"/>
    </location>
</feature>
<feature type="compositionally biased region" description="Basic and acidic residues" evidence="1">
    <location>
        <begin position="2682"/>
        <end position="2691"/>
    </location>
</feature>
<feature type="compositionally biased region" description="Basic and acidic residues" evidence="1">
    <location>
        <begin position="270"/>
        <end position="283"/>
    </location>
</feature>
<feature type="compositionally biased region" description="Low complexity" evidence="1">
    <location>
        <begin position="485"/>
        <end position="523"/>
    </location>
</feature>
<dbReference type="OrthoDB" id="292964at2759"/>
<feature type="compositionally biased region" description="Basic and acidic residues" evidence="1">
    <location>
        <begin position="1360"/>
        <end position="1374"/>
    </location>
</feature>
<dbReference type="KEGG" id="bbes:BESB_055330"/>
<feature type="compositionally biased region" description="Low complexity" evidence="1">
    <location>
        <begin position="1010"/>
        <end position="1020"/>
    </location>
</feature>
<evidence type="ECO:0000313" key="3">
    <source>
        <dbReference type="EMBL" id="PFH35882.1"/>
    </source>
</evidence>
<feature type="compositionally biased region" description="Polar residues" evidence="1">
    <location>
        <begin position="2500"/>
        <end position="2510"/>
    </location>
</feature>
<feature type="compositionally biased region" description="Low complexity" evidence="1">
    <location>
        <begin position="885"/>
        <end position="910"/>
    </location>
</feature>
<evidence type="ECO:0000259" key="2">
    <source>
        <dbReference type="PROSITE" id="PS50235"/>
    </source>
</evidence>
<feature type="compositionally biased region" description="Basic and acidic residues" evidence="1">
    <location>
        <begin position="686"/>
        <end position="698"/>
    </location>
</feature>
<dbReference type="Pfam" id="PF00443">
    <property type="entry name" value="UCH"/>
    <property type="match status" value="1"/>
</dbReference>
<feature type="region of interest" description="Disordered" evidence="1">
    <location>
        <begin position="2311"/>
        <end position="2375"/>
    </location>
</feature>
<feature type="compositionally biased region" description="Basic and acidic residues" evidence="1">
    <location>
        <begin position="1686"/>
        <end position="1696"/>
    </location>
</feature>
<feature type="compositionally biased region" description="Low complexity" evidence="1">
    <location>
        <begin position="587"/>
        <end position="598"/>
    </location>
</feature>
<feature type="compositionally biased region" description="Low complexity" evidence="1">
    <location>
        <begin position="917"/>
        <end position="937"/>
    </location>
</feature>
<dbReference type="Gene3D" id="3.90.70.10">
    <property type="entry name" value="Cysteine proteinases"/>
    <property type="match status" value="1"/>
</dbReference>
<evidence type="ECO:0000256" key="1">
    <source>
        <dbReference type="SAM" id="MobiDB-lite"/>
    </source>
</evidence>
<dbReference type="InterPro" id="IPR038765">
    <property type="entry name" value="Papain-like_cys_pep_sf"/>
</dbReference>
<feature type="compositionally biased region" description="Basic and acidic residues" evidence="1">
    <location>
        <begin position="1585"/>
        <end position="1624"/>
    </location>
</feature>
<feature type="compositionally biased region" description="Low complexity" evidence="1">
    <location>
        <begin position="1704"/>
        <end position="1724"/>
    </location>
</feature>
<feature type="compositionally biased region" description="Basic and acidic residues" evidence="1">
    <location>
        <begin position="2166"/>
        <end position="2180"/>
    </location>
</feature>
<feature type="compositionally biased region" description="Basic residues" evidence="1">
    <location>
        <begin position="1565"/>
        <end position="1574"/>
    </location>
</feature>
<feature type="region of interest" description="Disordered" evidence="1">
    <location>
        <begin position="1483"/>
        <end position="1502"/>
    </location>
</feature>
<feature type="compositionally biased region" description="Low complexity" evidence="1">
    <location>
        <begin position="1751"/>
        <end position="1762"/>
    </location>
</feature>
<dbReference type="GO" id="GO:0016579">
    <property type="term" value="P:protein deubiquitination"/>
    <property type="evidence" value="ECO:0007669"/>
    <property type="project" value="InterPro"/>
</dbReference>
<keyword evidence="4" id="KW-1185">Reference proteome</keyword>
<reference evidence="3 4" key="1">
    <citation type="submission" date="2017-09" db="EMBL/GenBank/DDBJ databases">
        <title>Genome sequencing of Besnoitia besnoiti strain Bb-Ger1.</title>
        <authorList>
            <person name="Schares G."/>
            <person name="Venepally P."/>
            <person name="Lorenzi H.A."/>
        </authorList>
    </citation>
    <scope>NUCLEOTIDE SEQUENCE [LARGE SCALE GENOMIC DNA]</scope>
    <source>
        <strain evidence="3 4">Bb-Ger1</strain>
    </source>
</reference>
<feature type="compositionally biased region" description="Basic and acidic residues" evidence="1">
    <location>
        <begin position="2366"/>
        <end position="2375"/>
    </location>
</feature>
<feature type="compositionally biased region" description="Low complexity" evidence="1">
    <location>
        <begin position="422"/>
        <end position="472"/>
    </location>
</feature>
<feature type="compositionally biased region" description="Basic and acidic residues" evidence="1">
    <location>
        <begin position="362"/>
        <end position="402"/>
    </location>
</feature>
<dbReference type="GeneID" id="40310462"/>
<feature type="region of interest" description="Disordered" evidence="1">
    <location>
        <begin position="1344"/>
        <end position="1374"/>
    </location>
</feature>
<dbReference type="SUPFAM" id="SSF54001">
    <property type="entry name" value="Cysteine proteinases"/>
    <property type="match status" value="1"/>
</dbReference>
<feature type="compositionally biased region" description="Low complexity" evidence="1">
    <location>
        <begin position="630"/>
        <end position="639"/>
    </location>
</feature>
<feature type="region of interest" description="Disordered" evidence="1">
    <location>
        <begin position="2561"/>
        <end position="2644"/>
    </location>
</feature>
<dbReference type="EMBL" id="NWUJ01000004">
    <property type="protein sequence ID" value="PFH35882.1"/>
    <property type="molecule type" value="Genomic_DNA"/>
</dbReference>
<feature type="compositionally biased region" description="Basic and acidic residues" evidence="1">
    <location>
        <begin position="2012"/>
        <end position="2027"/>
    </location>
</feature>
<dbReference type="InterPro" id="IPR001394">
    <property type="entry name" value="Peptidase_C19_UCH"/>
</dbReference>
<feature type="compositionally biased region" description="Basic and acidic residues" evidence="1">
    <location>
        <begin position="571"/>
        <end position="584"/>
    </location>
</feature>
<feature type="compositionally biased region" description="Low complexity" evidence="1">
    <location>
        <begin position="544"/>
        <end position="559"/>
    </location>
</feature>
<feature type="region of interest" description="Disordered" evidence="1">
    <location>
        <begin position="953"/>
        <end position="1020"/>
    </location>
</feature>
<dbReference type="CDD" id="cd02257">
    <property type="entry name" value="Peptidase_C19"/>
    <property type="match status" value="1"/>
</dbReference>
<name>A0A2A9MKE1_BESBE</name>
<dbReference type="GO" id="GO:0004843">
    <property type="term" value="F:cysteine-type deubiquitinase activity"/>
    <property type="evidence" value="ECO:0007669"/>
    <property type="project" value="InterPro"/>
</dbReference>
<feature type="compositionally biased region" description="Polar residues" evidence="1">
    <location>
        <begin position="762"/>
        <end position="771"/>
    </location>
</feature>
<feature type="compositionally biased region" description="Basic and acidic residues" evidence="1">
    <location>
        <begin position="963"/>
        <end position="998"/>
    </location>
</feature>
<comment type="caution">
    <text evidence="3">The sequence shown here is derived from an EMBL/GenBank/DDBJ whole genome shotgun (WGS) entry which is preliminary data.</text>
</comment>
<feature type="compositionally biased region" description="Basic and acidic residues" evidence="1">
    <location>
        <begin position="1983"/>
        <end position="2005"/>
    </location>
</feature>
<feature type="region of interest" description="Disordered" evidence="1">
    <location>
        <begin position="1982"/>
        <end position="2268"/>
    </location>
</feature>
<feature type="compositionally biased region" description="Acidic residues" evidence="1">
    <location>
        <begin position="2080"/>
        <end position="2093"/>
    </location>
</feature>
<feature type="region of interest" description="Disordered" evidence="1">
    <location>
        <begin position="2823"/>
        <end position="2848"/>
    </location>
</feature>
<feature type="compositionally biased region" description="Polar residues" evidence="1">
    <location>
        <begin position="821"/>
        <end position="846"/>
    </location>
</feature>
<feature type="region of interest" description="Disordered" evidence="1">
    <location>
        <begin position="2451"/>
        <end position="2515"/>
    </location>
</feature>
<feature type="region of interest" description="Disordered" evidence="1">
    <location>
        <begin position="662"/>
        <end position="937"/>
    </location>
</feature>
<feature type="region of interest" description="Disordered" evidence="1">
    <location>
        <begin position="1637"/>
        <end position="1762"/>
    </location>
</feature>
<feature type="compositionally biased region" description="Low complexity" evidence="1">
    <location>
        <begin position="213"/>
        <end position="227"/>
    </location>
</feature>
<feature type="compositionally biased region" description="Low complexity" evidence="1">
    <location>
        <begin position="1344"/>
        <end position="1358"/>
    </location>
</feature>
<feature type="compositionally biased region" description="Basic and acidic residues" evidence="1">
    <location>
        <begin position="801"/>
        <end position="818"/>
    </location>
</feature>
<feature type="compositionally biased region" description="Basic and acidic residues" evidence="1">
    <location>
        <begin position="2461"/>
        <end position="2487"/>
    </location>
</feature>
<gene>
    <name evidence="3" type="ORF">BESB_055330</name>
</gene>
<dbReference type="VEuPathDB" id="ToxoDB:BESB_055330"/>
<accession>A0A2A9MKE1</accession>
<feature type="compositionally biased region" description="Polar residues" evidence="1">
    <location>
        <begin position="403"/>
        <end position="415"/>
    </location>
</feature>
<proteinExistence type="predicted"/>
<feature type="compositionally biased region" description="Polar residues" evidence="1">
    <location>
        <begin position="2595"/>
        <end position="2604"/>
    </location>
</feature>
<feature type="region of interest" description="Disordered" evidence="1">
    <location>
        <begin position="1032"/>
        <end position="1145"/>
    </location>
</feature>
<feature type="compositionally biased region" description="Basic and acidic residues" evidence="1">
    <location>
        <begin position="2605"/>
        <end position="2617"/>
    </location>
</feature>
<feature type="compositionally biased region" description="Basic and acidic residues" evidence="1">
    <location>
        <begin position="2311"/>
        <end position="2355"/>
    </location>
</feature>
<dbReference type="PROSITE" id="PS50235">
    <property type="entry name" value="USP_3"/>
    <property type="match status" value="1"/>
</dbReference>
<protein>
    <recommendedName>
        <fullName evidence="2">USP domain-containing protein</fullName>
    </recommendedName>
</protein>
<feature type="compositionally biased region" description="Basic and acidic residues" evidence="1">
    <location>
        <begin position="165"/>
        <end position="176"/>
    </location>
</feature>
<organism evidence="3 4">
    <name type="scientific">Besnoitia besnoiti</name>
    <name type="common">Apicomplexan protozoan</name>
    <dbReference type="NCBI Taxonomy" id="94643"/>
    <lineage>
        <taxon>Eukaryota</taxon>
        <taxon>Sar</taxon>
        <taxon>Alveolata</taxon>
        <taxon>Apicomplexa</taxon>
        <taxon>Conoidasida</taxon>
        <taxon>Coccidia</taxon>
        <taxon>Eucoccidiorida</taxon>
        <taxon>Eimeriorina</taxon>
        <taxon>Sarcocystidae</taxon>
        <taxon>Besnoitia</taxon>
    </lineage>
</organism>
<feature type="region of interest" description="Disordered" evidence="1">
    <location>
        <begin position="1270"/>
        <end position="1322"/>
    </location>
</feature>
<feature type="domain" description="USP" evidence="2">
    <location>
        <begin position="1"/>
        <end position="145"/>
    </location>
</feature>
<sequence>MLKYAFSGELYDRESLDCPFCKVRCTARIRRSLWRLPSEYLVLHIKRFAWDARHEEMRRIDTRLKVSKGLNMSPYCRFSEHASTQKPYFKLEGVVSQLGTAHSGHYTALTATSQDQWTYFSDDYVSACDFCPDPRGIYLLLFRRATDLESAPSTPRYHSASVGLRSREPSVRRRTAEGFSRGTPALETAQLSRGLGRDGSVGCRRSSGTREGPASLSSLSGSASSSAARRERCAAPAAGASRAESKERCSGRVERHASRDTAAPGVFALEIRRPAAEGERDETPEGEEDRQRCVPLSFASRSTGRLSRRSTCNSNDAEACSSASSSRSPVERRDRKNRRSSGFREAFSLGRRRRKAEEEDGAEKREEDERAAAEPSRDDARGAERTSAERSGGKGLDAEPQSHTRLPSRLSIAQHSTKRDASASAQGESEAASASPAAERGSAGTAYSSSADRPTYSSSSSSSTSPYHPDASAGAGARQPCARHASTSSVSAASASASASSKSLHPPEAAGPAPAPLSSATGAEAATPRTCEDEGPAARGVRLGGSFSSTGPSPSSSPSHGQRRWLPPRRASLEKEAPSADKQQRIASSPFPAASPFFRRSRQASRSRASAASQDADRGSEGSLVLQARSLPSPADAGAAALEPLSASSAIHSPVLAGVPLGEAAGAEEGDGGEAAKRRAGPGSPGEKKEKAAEETPRGRFAFYSGRRWKHRREAHGPSCSIGRDRERQPRQSTSSAGEGEEAEAFARASSRQSEGAHKTRSSAFPASSSFWRPREGARESAFASRATSKERGGAPDAEDSSDRRRGGGDDEAWEKRSGGPRNSPSASSSGVQDATSCPTILSSMQFRERGRRAGGCQADHQGGGSPHASFSPSCFSTGARHRSTSSARRPSHSSSLSATSRLSSLLWGSSSGGGAAVSPSAASAACTPATTPHASPLALPLAGAAKEQWLAALGLEDDHDEAGDGRRDARAGLRGEEETGELLDDRKDAGSPRDNSRKALSGGQKKPLSRGPLAALRSAAAVASGAFWMARGKEEEGEEEEKKQRKRAEKNEKLDKKSKAKKKEWSERKSLSNGKEKPEPRGSIQHEGERDSVGAPEEGGRDEREDRQPLEPRDGIREHKDCTEGAAPLAGKPSTRDHDATSTRCTLSPLSSAVLETVRGGGATAAAGSSSVSTTPRLDDAQLALATPTTPTTLALTMGTPVLHDIAAPLLHQLSEKSLSPPRIPFITPPLFPHTSCPISSPPSPPSPLIIPAAYSRFNTPMYSPAFAPASPPASTPSSPFLSPLDSNSRHMSEGPGTSPPGAPASGAVEPETDEPCPPTAPYGFACSPRILSVASFASASRGASSSGLEGAEAACGDHGGKREREAASEAKEGAAALQGAGFLPASLKNSLAIVPICSMPTPTHRVGGAPSPAGTPNRAAAVRPAMSSSLSSASLAASSAAADPEAGGAFRAAIAFAEATLHSASLLSSLPFAAAPGGDFPPPEAGAASPFTRSQQCGSKDAAGDSALLTLAPSVTACEARDAKASFVRALEPVSPRGALPASAPPALSPSRRKGARESLGRRFAKKARRSAKWASESAGGAGERDDAAETPTTEREKEGARNAKLEGKGSEKGREKGREGRSWTVYSFSAFSSSFAGRGRHGGDEARRRREEEAKDARAEDQTSRMEERAGVFQSDGEALEAGSRRDGGDGSCEHAFPSHSALPKPQQPPASQAARSPRARPYIHTLAFLRGRRRRDAEDREGAPSTAAGSAEGSSPWSASWASASSLSAFSFSSSSCWLPCQREGDARRERLLDRRVGSRLEEAEALDREGVRPRETLFSSSPVHQRSQSASAFSPPLSFVDQAAELAAEEARLDARFDSLRRGLCDAARSIRGDGLEAAAGQKTCDLRLASSLGARPLSCRGAFTALPDCSAARLASRAAGVSASSAASRAARVSRQASKAAAAAFSVASSPSVSGGSRVSRLSAFPASSFFSLPRAAEAEARGPAERPHPQAAREEGSEQRGQTRRGGEGDGGRQDRERGVSDALRLPPIRSGPPARADSALEQTRALHAREASRSSTRRAQERGAARAKEGDAQEEGVAEGEEDGDQANWRATALNRGGATSVLRSAGVKDLRASPNDPFSAPLLTSSHHRNATGSRSCAHNRGDADTEGGRPQGTARRRGEPRDAGEQERLSRSPLESAEAPRQTSQEAAAEAQRDTHSANVDARGTDAATPTSPYATRRPPSPCPWRSSQSRRGASARRSGSCVASPLQVARPRVPFEASENAKRDALRDALDAFLSPQLASPFLPLRGQYRCAARLEGACRKEAGGGPPRDVEKGNAGKRSESRKGSVRRAEADRCAARRGDKKIGSTTEALAGGRTEKTDETVVAGRETERGGASDFDAGFLSARLSGAAVRERKGTHEDLFLRHLRAFLSRQDAQERESTGVSTGANGAFTCALSRGAPAEGETWGTDEVAREHRGASGASREDRDGQTKLDAGGEKATGAESVIRLPQSSPFSQPETRGTRDSVVHQLWIPRGRAPAQASARGSQHGASSPLCASLLSGAQRRLHASLPAEPCRPSPPQRRGAEVAARLQTSQEWGRAAESRATTRSLLQQKTRDTRPDGEHRQAVTRSRSGPPEDVELGAKTRGASEGRYASRASVFPLAAVSRLAASAAAQHDAREDRGGRASSATGEKRAEREKSAVSVPAGCAQGEWRLSASWAAAASSVGSTQATTCSGARTSAGCLADDSPLSVSGGCGASWDALSPSLAAYSYAASGAASCLASAKTRAAGGLQPQLRAGGGPPRLPSVGCSSPLPPRPARCADAASLPAVATPRPSVSAVGGGGRRRAATPSRASSAESCASFVSSVAAFLSRGTATALRQAADDRREVRALDGCDARAAVFFP</sequence>
<feature type="compositionally biased region" description="Low complexity" evidence="1">
    <location>
        <begin position="300"/>
        <end position="328"/>
    </location>
</feature>
<feature type="compositionally biased region" description="Basic and acidic residues" evidence="1">
    <location>
        <begin position="1050"/>
        <end position="1124"/>
    </location>
</feature>
<feature type="region of interest" description="Disordered" evidence="1">
    <location>
        <begin position="1538"/>
        <end position="1624"/>
    </location>
</feature>
<dbReference type="InterPro" id="IPR028889">
    <property type="entry name" value="USP"/>
</dbReference>
<feature type="compositionally biased region" description="Basic and acidic residues" evidence="1">
    <location>
        <begin position="1644"/>
        <end position="1673"/>
    </location>
</feature>
<feature type="compositionally biased region" description="Basic and acidic residues" evidence="1">
    <location>
        <begin position="243"/>
        <end position="259"/>
    </location>
</feature>
<feature type="region of interest" description="Disordered" evidence="1">
    <location>
        <begin position="2665"/>
        <end position="2696"/>
    </location>
</feature>
<evidence type="ECO:0000313" key="4">
    <source>
        <dbReference type="Proteomes" id="UP000224006"/>
    </source>
</evidence>